<evidence type="ECO:0000313" key="2">
    <source>
        <dbReference type="EMBL" id="THD24625.1"/>
    </source>
</evidence>
<dbReference type="AlphaFoldDB" id="A0A4E0RDD3"/>
<reference evidence="2" key="1">
    <citation type="submission" date="2019-03" db="EMBL/GenBank/DDBJ databases">
        <title>Improved annotation for the trematode Fasciola hepatica.</title>
        <authorList>
            <person name="Choi Y.-J."/>
            <person name="Martin J."/>
            <person name="Mitreva M."/>
        </authorList>
    </citation>
    <scope>NUCLEOTIDE SEQUENCE [LARGE SCALE GENOMIC DNA]</scope>
</reference>
<gene>
    <name evidence="2" type="ORF">D915_004601</name>
</gene>
<proteinExistence type="inferred from homology"/>
<sequence length="102" mass="11525">MLQVYISSISGNPKVKSNQLYVMNLLSALHVPFEVRDISTSEKDKLFMSEALKSRGKQVIAPQLFSDEEYIGGYDELLEANESESLSDFLRFNIHRTPAQAV</sequence>
<dbReference type="Pfam" id="PF04908">
    <property type="entry name" value="SH3BGR"/>
    <property type="match status" value="1"/>
</dbReference>
<dbReference type="PANTHER" id="PTHR12232:SF0">
    <property type="entry name" value="THIOREDOXIN DOMAIN-CONTAINING PROTEIN"/>
    <property type="match status" value="1"/>
</dbReference>
<comment type="caution">
    <text evidence="2">The sequence shown here is derived from an EMBL/GenBank/DDBJ whole genome shotgun (WGS) entry which is preliminary data.</text>
</comment>
<comment type="similarity">
    <text evidence="1">Belongs to the SH3BGR family.</text>
</comment>
<evidence type="ECO:0000256" key="1">
    <source>
        <dbReference type="ARBA" id="ARBA00007764"/>
    </source>
</evidence>
<name>A0A4E0RDD3_FASHE</name>
<dbReference type="InterPro" id="IPR051033">
    <property type="entry name" value="SH3BGR"/>
</dbReference>
<accession>A0A4E0RDD3</accession>
<dbReference type="SUPFAM" id="SSF52833">
    <property type="entry name" value="Thioredoxin-like"/>
    <property type="match status" value="1"/>
</dbReference>
<evidence type="ECO:0000313" key="3">
    <source>
        <dbReference type="Proteomes" id="UP000230066"/>
    </source>
</evidence>
<protein>
    <submittedName>
        <fullName evidence="2">SH3 domain-binding glutamic acid-rich protein</fullName>
    </submittedName>
</protein>
<dbReference type="PANTHER" id="PTHR12232">
    <property type="entry name" value="SH3 DOMAIN-BINDING GLUTAMIC ACID-RICH-LIKE PROTEIN"/>
    <property type="match status" value="1"/>
</dbReference>
<dbReference type="Gene3D" id="3.40.30.10">
    <property type="entry name" value="Glutaredoxin"/>
    <property type="match status" value="1"/>
</dbReference>
<dbReference type="GO" id="GO:0005737">
    <property type="term" value="C:cytoplasm"/>
    <property type="evidence" value="ECO:0007669"/>
    <property type="project" value="TreeGrafter"/>
</dbReference>
<dbReference type="Proteomes" id="UP000230066">
    <property type="component" value="Unassembled WGS sequence"/>
</dbReference>
<keyword evidence="3" id="KW-1185">Reference proteome</keyword>
<dbReference type="EMBL" id="JXXN02001506">
    <property type="protein sequence ID" value="THD24625.1"/>
    <property type="molecule type" value="Genomic_DNA"/>
</dbReference>
<dbReference type="InterPro" id="IPR036249">
    <property type="entry name" value="Thioredoxin-like_sf"/>
</dbReference>
<dbReference type="InterPro" id="IPR006993">
    <property type="entry name" value="Glut_rich_SH3-bd"/>
</dbReference>
<dbReference type="PROSITE" id="PS51354">
    <property type="entry name" value="GLUTAREDOXIN_2"/>
    <property type="match status" value="1"/>
</dbReference>
<organism evidence="2 3">
    <name type="scientific">Fasciola hepatica</name>
    <name type="common">Liver fluke</name>
    <dbReference type="NCBI Taxonomy" id="6192"/>
    <lineage>
        <taxon>Eukaryota</taxon>
        <taxon>Metazoa</taxon>
        <taxon>Spiralia</taxon>
        <taxon>Lophotrochozoa</taxon>
        <taxon>Platyhelminthes</taxon>
        <taxon>Trematoda</taxon>
        <taxon>Digenea</taxon>
        <taxon>Plagiorchiida</taxon>
        <taxon>Echinostomata</taxon>
        <taxon>Echinostomatoidea</taxon>
        <taxon>Fasciolidae</taxon>
        <taxon>Fasciola</taxon>
    </lineage>
</organism>